<protein>
    <submittedName>
        <fullName evidence="1">Structural maintenance of chromosomes protein 6B</fullName>
    </submittedName>
</protein>
<proteinExistence type="predicted"/>
<accession>A0ACC0GF57</accession>
<reference evidence="1 2" key="1">
    <citation type="journal article" date="2022" name="Plant J.">
        <title>Chromosome-level genome of Camellia lanceoleosa provides a valuable resource for understanding genome evolution and self-incompatibility.</title>
        <authorList>
            <person name="Gong W."/>
            <person name="Xiao S."/>
            <person name="Wang L."/>
            <person name="Liao Z."/>
            <person name="Chang Y."/>
            <person name="Mo W."/>
            <person name="Hu G."/>
            <person name="Li W."/>
            <person name="Zhao G."/>
            <person name="Zhu H."/>
            <person name="Hu X."/>
            <person name="Ji K."/>
            <person name="Xiang X."/>
            <person name="Song Q."/>
            <person name="Yuan D."/>
            <person name="Jin S."/>
            <person name="Zhang L."/>
        </authorList>
    </citation>
    <scope>NUCLEOTIDE SEQUENCE [LARGE SCALE GENOMIC DNA]</scope>
    <source>
        <strain evidence="1">SQ_2022a</strain>
    </source>
</reference>
<name>A0ACC0GF57_9ERIC</name>
<sequence>MTRSSVRSVHAFVISDYIKPTRSQLLEELRVTNLLQAIERHHHRFKGPPIGLIGAHVSLVRGDTWAVAIESAIGKLLNAFILTDHRDSILLRGCVREAGYN</sequence>
<keyword evidence="2" id="KW-1185">Reference proteome</keyword>
<evidence type="ECO:0000313" key="1">
    <source>
        <dbReference type="EMBL" id="KAI7999199.1"/>
    </source>
</evidence>
<dbReference type="EMBL" id="CM045765">
    <property type="protein sequence ID" value="KAI7999199.1"/>
    <property type="molecule type" value="Genomic_DNA"/>
</dbReference>
<gene>
    <name evidence="1" type="ORF">LOK49_LG09G01147</name>
</gene>
<organism evidence="1 2">
    <name type="scientific">Camellia lanceoleosa</name>
    <dbReference type="NCBI Taxonomy" id="1840588"/>
    <lineage>
        <taxon>Eukaryota</taxon>
        <taxon>Viridiplantae</taxon>
        <taxon>Streptophyta</taxon>
        <taxon>Embryophyta</taxon>
        <taxon>Tracheophyta</taxon>
        <taxon>Spermatophyta</taxon>
        <taxon>Magnoliopsida</taxon>
        <taxon>eudicotyledons</taxon>
        <taxon>Gunneridae</taxon>
        <taxon>Pentapetalae</taxon>
        <taxon>asterids</taxon>
        <taxon>Ericales</taxon>
        <taxon>Theaceae</taxon>
        <taxon>Camellia</taxon>
    </lineage>
</organism>
<comment type="caution">
    <text evidence="1">The sequence shown here is derived from an EMBL/GenBank/DDBJ whole genome shotgun (WGS) entry which is preliminary data.</text>
</comment>
<evidence type="ECO:0000313" key="2">
    <source>
        <dbReference type="Proteomes" id="UP001060215"/>
    </source>
</evidence>
<dbReference type="Proteomes" id="UP001060215">
    <property type="component" value="Chromosome 8"/>
</dbReference>